<evidence type="ECO:0000313" key="2">
    <source>
        <dbReference type="EnsemblPlants" id="TuG1812G0400003744.01.T01.cds267307"/>
    </source>
</evidence>
<dbReference type="InterPro" id="IPR001878">
    <property type="entry name" value="Znf_CCHC"/>
</dbReference>
<dbReference type="AlphaFoldDB" id="A0A8R7UDC3"/>
<dbReference type="SMART" id="SM00343">
    <property type="entry name" value="ZnF_C2HC"/>
    <property type="match status" value="2"/>
</dbReference>
<keyword evidence="3" id="KW-1185">Reference proteome</keyword>
<accession>A0A8R7UDC3</accession>
<protein>
    <recommendedName>
        <fullName evidence="1">CCHC-type domain-containing protein</fullName>
    </recommendedName>
</protein>
<name>A0A8R7UDC3_TRIUA</name>
<reference evidence="2" key="2">
    <citation type="submission" date="2018-03" db="EMBL/GenBank/DDBJ databases">
        <title>The Triticum urartu genome reveals the dynamic nature of wheat genome evolution.</title>
        <authorList>
            <person name="Ling H."/>
            <person name="Ma B."/>
            <person name="Shi X."/>
            <person name="Liu H."/>
            <person name="Dong L."/>
            <person name="Sun H."/>
            <person name="Cao Y."/>
            <person name="Gao Q."/>
            <person name="Zheng S."/>
            <person name="Li Y."/>
            <person name="Yu Y."/>
            <person name="Du H."/>
            <person name="Qi M."/>
            <person name="Li Y."/>
            <person name="Yu H."/>
            <person name="Cui Y."/>
            <person name="Wang N."/>
            <person name="Chen C."/>
            <person name="Wu H."/>
            <person name="Zhao Y."/>
            <person name="Zhang J."/>
            <person name="Li Y."/>
            <person name="Zhou W."/>
            <person name="Zhang B."/>
            <person name="Hu W."/>
            <person name="Eijk M."/>
            <person name="Tang J."/>
            <person name="Witsenboer H."/>
            <person name="Zhao S."/>
            <person name="Li Z."/>
            <person name="Zhang A."/>
            <person name="Wang D."/>
            <person name="Liang C."/>
        </authorList>
    </citation>
    <scope>NUCLEOTIDE SEQUENCE [LARGE SCALE GENOMIC DNA]</scope>
    <source>
        <strain evidence="2">cv. G1812</strain>
    </source>
</reference>
<organism evidence="2 3">
    <name type="scientific">Triticum urartu</name>
    <name type="common">Red wild einkorn</name>
    <name type="synonym">Crithodium urartu</name>
    <dbReference type="NCBI Taxonomy" id="4572"/>
    <lineage>
        <taxon>Eukaryota</taxon>
        <taxon>Viridiplantae</taxon>
        <taxon>Streptophyta</taxon>
        <taxon>Embryophyta</taxon>
        <taxon>Tracheophyta</taxon>
        <taxon>Spermatophyta</taxon>
        <taxon>Magnoliopsida</taxon>
        <taxon>Liliopsida</taxon>
        <taxon>Poales</taxon>
        <taxon>Poaceae</taxon>
        <taxon>BOP clade</taxon>
        <taxon>Pooideae</taxon>
        <taxon>Triticodae</taxon>
        <taxon>Triticeae</taxon>
        <taxon>Triticinae</taxon>
        <taxon>Triticum</taxon>
    </lineage>
</organism>
<dbReference type="SUPFAM" id="SSF57756">
    <property type="entry name" value="Retrovirus zinc finger-like domains"/>
    <property type="match status" value="1"/>
</dbReference>
<dbReference type="EnsemblPlants" id="TuG1812G0400003744.01.T01">
    <property type="protein sequence ID" value="TuG1812G0400003744.01.T01.cds267307"/>
    <property type="gene ID" value="TuG1812G0400003744.01"/>
</dbReference>
<proteinExistence type="predicted"/>
<feature type="domain" description="CCHC-type" evidence="1">
    <location>
        <begin position="42"/>
        <end position="58"/>
    </location>
</feature>
<reference evidence="3" key="1">
    <citation type="journal article" date="2013" name="Nature">
        <title>Draft genome of the wheat A-genome progenitor Triticum urartu.</title>
        <authorList>
            <person name="Ling H.Q."/>
            <person name="Zhao S."/>
            <person name="Liu D."/>
            <person name="Wang J."/>
            <person name="Sun H."/>
            <person name="Zhang C."/>
            <person name="Fan H."/>
            <person name="Li D."/>
            <person name="Dong L."/>
            <person name="Tao Y."/>
            <person name="Gao C."/>
            <person name="Wu H."/>
            <person name="Li Y."/>
            <person name="Cui Y."/>
            <person name="Guo X."/>
            <person name="Zheng S."/>
            <person name="Wang B."/>
            <person name="Yu K."/>
            <person name="Liang Q."/>
            <person name="Yang W."/>
            <person name="Lou X."/>
            <person name="Chen J."/>
            <person name="Feng M."/>
            <person name="Jian J."/>
            <person name="Zhang X."/>
            <person name="Luo G."/>
            <person name="Jiang Y."/>
            <person name="Liu J."/>
            <person name="Wang Z."/>
            <person name="Sha Y."/>
            <person name="Zhang B."/>
            <person name="Wu H."/>
            <person name="Tang D."/>
            <person name="Shen Q."/>
            <person name="Xue P."/>
            <person name="Zou S."/>
            <person name="Wang X."/>
            <person name="Liu X."/>
            <person name="Wang F."/>
            <person name="Yang Y."/>
            <person name="An X."/>
            <person name="Dong Z."/>
            <person name="Zhang K."/>
            <person name="Zhang X."/>
            <person name="Luo M.C."/>
            <person name="Dvorak J."/>
            <person name="Tong Y."/>
            <person name="Wang J."/>
            <person name="Yang H."/>
            <person name="Li Z."/>
            <person name="Wang D."/>
            <person name="Zhang A."/>
            <person name="Wang J."/>
        </authorList>
    </citation>
    <scope>NUCLEOTIDE SEQUENCE</scope>
    <source>
        <strain evidence="3">cv. G1812</strain>
    </source>
</reference>
<sequence length="276" mass="30162">MACDADSCGGWQKVMPRRNVQCPVSLGPALAPRPIPAWLHSRCCRCLYPGHRAAECRDPFRCSRCLENGHRARGCRNARRPLSFLGSPTLSPLPRLPVGHQQASVPCKVQKEAAPLSKTFGRDSWASIVAAPASSVASEDIPVRPALERQAELLRSELLDMASFRFEEMVRPLRDVVDSMQGWMLWMESFMERVEAALGGLSLAPPVLQSAHVLCPLIVPDGSFEVERGDELHGCFSPRARASSPPSAYEGLGNDVVVTPLLQIMPELRELCGGSV</sequence>
<evidence type="ECO:0000313" key="3">
    <source>
        <dbReference type="Proteomes" id="UP000015106"/>
    </source>
</evidence>
<dbReference type="InterPro" id="IPR036875">
    <property type="entry name" value="Znf_CCHC_sf"/>
</dbReference>
<dbReference type="GO" id="GO:0003676">
    <property type="term" value="F:nucleic acid binding"/>
    <property type="evidence" value="ECO:0007669"/>
    <property type="project" value="InterPro"/>
</dbReference>
<dbReference type="Gene3D" id="4.10.60.10">
    <property type="entry name" value="Zinc finger, CCHC-type"/>
    <property type="match status" value="1"/>
</dbReference>
<dbReference type="Proteomes" id="UP000015106">
    <property type="component" value="Chromosome 4"/>
</dbReference>
<dbReference type="Gramene" id="TuG1812G0400003744.01.T01">
    <property type="protein sequence ID" value="TuG1812G0400003744.01.T01.cds267307"/>
    <property type="gene ID" value="TuG1812G0400003744.01"/>
</dbReference>
<evidence type="ECO:0000259" key="1">
    <source>
        <dbReference type="SMART" id="SM00343"/>
    </source>
</evidence>
<dbReference type="GO" id="GO:0008270">
    <property type="term" value="F:zinc ion binding"/>
    <property type="evidence" value="ECO:0007669"/>
    <property type="project" value="InterPro"/>
</dbReference>
<reference evidence="2" key="3">
    <citation type="submission" date="2022-06" db="UniProtKB">
        <authorList>
            <consortium name="EnsemblPlants"/>
        </authorList>
    </citation>
    <scope>IDENTIFICATION</scope>
</reference>
<feature type="domain" description="CCHC-type" evidence="1">
    <location>
        <begin position="61"/>
        <end position="77"/>
    </location>
</feature>